<dbReference type="InterPro" id="IPR031728">
    <property type="entry name" value="GlcAase_C"/>
</dbReference>
<feature type="region of interest" description="Disordered" evidence="3">
    <location>
        <begin position="625"/>
        <end position="649"/>
    </location>
</feature>
<dbReference type="PANTHER" id="PTHR36183">
    <property type="entry name" value="BETA-GLUCURONIDASE"/>
    <property type="match status" value="1"/>
</dbReference>
<dbReference type="OrthoDB" id="2796951at2759"/>
<dbReference type="SUPFAM" id="SSF51445">
    <property type="entry name" value="(Trans)glycosidases"/>
    <property type="match status" value="1"/>
</dbReference>
<dbReference type="Pfam" id="PF16862">
    <property type="entry name" value="Glyco_hydro_79C"/>
    <property type="match status" value="1"/>
</dbReference>
<dbReference type="AlphaFoldDB" id="A0A8E2ASI1"/>
<keyword evidence="8" id="KW-1185">Reference proteome</keyword>
<dbReference type="InterPro" id="IPR052974">
    <property type="entry name" value="GH79_Enzymes"/>
</dbReference>
<evidence type="ECO:0000256" key="4">
    <source>
        <dbReference type="SAM" id="Phobius"/>
    </source>
</evidence>
<evidence type="ECO:0000313" key="8">
    <source>
        <dbReference type="Proteomes" id="UP000250043"/>
    </source>
</evidence>
<feature type="signal peptide" evidence="5">
    <location>
        <begin position="1"/>
        <end position="19"/>
    </location>
</feature>
<dbReference type="Proteomes" id="UP000250043">
    <property type="component" value="Unassembled WGS sequence"/>
</dbReference>
<dbReference type="GO" id="GO:0005975">
    <property type="term" value="P:carbohydrate metabolic process"/>
    <property type="evidence" value="ECO:0007669"/>
    <property type="project" value="InterPro"/>
</dbReference>
<dbReference type="EMBL" id="KV722411">
    <property type="protein sequence ID" value="OCH90123.1"/>
    <property type="molecule type" value="Genomic_DNA"/>
</dbReference>
<organism evidence="7 8">
    <name type="scientific">Obba rivulosa</name>
    <dbReference type="NCBI Taxonomy" id="1052685"/>
    <lineage>
        <taxon>Eukaryota</taxon>
        <taxon>Fungi</taxon>
        <taxon>Dikarya</taxon>
        <taxon>Basidiomycota</taxon>
        <taxon>Agaricomycotina</taxon>
        <taxon>Agaricomycetes</taxon>
        <taxon>Polyporales</taxon>
        <taxon>Gelatoporiaceae</taxon>
        <taxon>Obba</taxon>
    </lineage>
</organism>
<evidence type="ECO:0000256" key="3">
    <source>
        <dbReference type="SAM" id="MobiDB-lite"/>
    </source>
</evidence>
<feature type="chain" id="PRO_5034535418" evidence="5">
    <location>
        <begin position="20"/>
        <end position="680"/>
    </location>
</feature>
<dbReference type="PROSITE" id="PS00659">
    <property type="entry name" value="GLYCOSYL_HYDROL_F5"/>
    <property type="match status" value="1"/>
</dbReference>
<keyword evidence="4" id="KW-1133">Transmembrane helix</keyword>
<evidence type="ECO:0000259" key="6">
    <source>
        <dbReference type="Pfam" id="PF16862"/>
    </source>
</evidence>
<keyword evidence="4" id="KW-0812">Transmembrane</keyword>
<dbReference type="PANTHER" id="PTHR36183:SF2">
    <property type="entry name" value="BETA-GLUCURONIDASE C-TERMINAL DOMAIN-CONTAINING PROTEIN"/>
    <property type="match status" value="1"/>
</dbReference>
<keyword evidence="4" id="KW-0472">Membrane</keyword>
<evidence type="ECO:0000256" key="1">
    <source>
        <dbReference type="ARBA" id="ARBA00022801"/>
    </source>
</evidence>
<protein>
    <submittedName>
        <fullName evidence="7">Glycoside hydrolase family 79 protein</fullName>
    </submittedName>
</protein>
<dbReference type="GO" id="GO:0004553">
    <property type="term" value="F:hydrolase activity, hydrolyzing O-glycosyl compounds"/>
    <property type="evidence" value="ECO:0007669"/>
    <property type="project" value="InterPro"/>
</dbReference>
<gene>
    <name evidence="7" type="ORF">OBBRIDRAFT_793585</name>
</gene>
<feature type="transmembrane region" description="Helical" evidence="4">
    <location>
        <begin position="657"/>
        <end position="678"/>
    </location>
</feature>
<feature type="domain" description="Beta-glucuronidase C-terminal" evidence="6">
    <location>
        <begin position="478"/>
        <end position="588"/>
    </location>
</feature>
<evidence type="ECO:0000313" key="7">
    <source>
        <dbReference type="EMBL" id="OCH90123.1"/>
    </source>
</evidence>
<dbReference type="InterPro" id="IPR018087">
    <property type="entry name" value="Glyco_hydro_5_CS"/>
</dbReference>
<proteinExistence type="predicted"/>
<dbReference type="InterPro" id="IPR017853">
    <property type="entry name" value="GH"/>
</dbReference>
<accession>A0A8E2ASI1</accession>
<evidence type="ECO:0000256" key="5">
    <source>
        <dbReference type="SAM" id="SignalP"/>
    </source>
</evidence>
<name>A0A8E2ASI1_9APHY</name>
<evidence type="ECO:0000256" key="2">
    <source>
        <dbReference type="ARBA" id="ARBA00023295"/>
    </source>
</evidence>
<keyword evidence="1 7" id="KW-0378">Hydrolase</keyword>
<keyword evidence="5" id="KW-0732">Signal</keyword>
<dbReference type="Gene3D" id="3.20.20.80">
    <property type="entry name" value="Glycosidases"/>
    <property type="match status" value="1"/>
</dbReference>
<reference evidence="7 8" key="1">
    <citation type="submission" date="2016-07" db="EMBL/GenBank/DDBJ databases">
        <title>Draft genome of the white-rot fungus Obba rivulosa 3A-2.</title>
        <authorList>
            <consortium name="DOE Joint Genome Institute"/>
            <person name="Miettinen O."/>
            <person name="Riley R."/>
            <person name="Acob R."/>
            <person name="Barry K."/>
            <person name="Cullen D."/>
            <person name="De Vries R."/>
            <person name="Hainaut M."/>
            <person name="Hatakka A."/>
            <person name="Henrissat B."/>
            <person name="Hilden K."/>
            <person name="Kuo R."/>
            <person name="Labutti K."/>
            <person name="Lipzen A."/>
            <person name="Makela M.R."/>
            <person name="Sandor L."/>
            <person name="Spatafora J.W."/>
            <person name="Grigoriev I.V."/>
            <person name="Hibbett D.S."/>
        </authorList>
    </citation>
    <scope>NUCLEOTIDE SEQUENCE [LARGE SCALE GENOMIC DNA]</scope>
    <source>
        <strain evidence="7 8">3A-2</strain>
    </source>
</reference>
<sequence length="680" mass="72229">MFPVPLLLLVVYCLPRAYGITVYGVQGPLELATGSAGPTLVYTSDTAAGTAVFDPVNFTGPAAFNPVILAPPPVPSPAPPTSFPINLPQNAQNMPGLSIEQKGSFFGFSMEMSVINQFIGINSTYLQVPFLNLISLVAERAGSVHMRVGGNTQETATVVPSLEGGKVIEKDKADSSNPTETPALLISLEMLYMMANVSSLVNIQWYLGIPFNDTSHLRLQIAEYGESILGDNIIGFQVGNEPDLYPGHGHRPPWWNQTDYFNDFGVVVDAANNDPLIPVKGNLIAPSLSGNWTPESIWDTGFLPAYTDSLSFLSVERYPDDNCAAAFPEAGFGPPIDPQTIFANYLTHNAGKGIVDQYTDTAAVAQQAGKPLLMFETNTASCGGFPGVSDSFGSALWVIDYGLQMAYANFSGALLHIGGQDVSYNPFNPPPTNQSSFEQWTVGPIFYGMLVIAEALGTSNTSQVVDLFQNSNNEFTPGYGIWENGQLVRLALINYVTDPSGQSDYTTTITIGGAQWNEPDATPSSLKVKYLAAESVSVKENITWAGQTLGSRFQADGRFQGDETVQTVTCDETTNTCNVTVPAPGFALVFLSDSAFEESTPSSTPTFATTAVTKTMNTATVPASVLANSNGNSGSERKDLSSTSKGSSGAIQMAGGAPAGLTVLATVLAIAFMIPGFIER</sequence>
<keyword evidence="2" id="KW-0326">Glycosidase</keyword>